<feature type="transmembrane region" description="Helical" evidence="1">
    <location>
        <begin position="142"/>
        <end position="169"/>
    </location>
</feature>
<accession>A0A7L4UMY9</accession>
<comment type="caution">
    <text evidence="2">The sequence shown here is derived from an EMBL/GenBank/DDBJ whole genome shotgun (WGS) entry which is preliminary data.</text>
</comment>
<evidence type="ECO:0000313" key="3">
    <source>
        <dbReference type="Proteomes" id="UP000251835"/>
    </source>
</evidence>
<dbReference type="OrthoDB" id="9811044at2"/>
<feature type="transmembrane region" description="Helical" evidence="1">
    <location>
        <begin position="6"/>
        <end position="29"/>
    </location>
</feature>
<proteinExistence type="predicted"/>
<name>A0A7L4UMY9_BALHA</name>
<dbReference type="EMBL" id="QENZ01000005">
    <property type="protein sequence ID" value="PVX49899.1"/>
    <property type="molecule type" value="Genomic_DNA"/>
</dbReference>
<keyword evidence="1" id="KW-1133">Transmembrane helix</keyword>
<protein>
    <recommendedName>
        <fullName evidence="4">Cytochrome C biogenesis DsbD-like protein</fullName>
    </recommendedName>
</protein>
<dbReference type="PANTHER" id="PTHR33876">
    <property type="entry name" value="UNNAMED PRODUCT"/>
    <property type="match status" value="1"/>
</dbReference>
<feature type="transmembrane region" description="Helical" evidence="1">
    <location>
        <begin position="112"/>
        <end position="130"/>
    </location>
</feature>
<keyword evidence="3" id="KW-1185">Reference proteome</keyword>
<evidence type="ECO:0008006" key="4">
    <source>
        <dbReference type="Google" id="ProtNLM"/>
    </source>
</evidence>
<evidence type="ECO:0000256" key="1">
    <source>
        <dbReference type="SAM" id="Phobius"/>
    </source>
</evidence>
<organism evidence="2 3">
    <name type="scientific">Balneicella halophila</name>
    <dbReference type="NCBI Taxonomy" id="1537566"/>
    <lineage>
        <taxon>Bacteria</taxon>
        <taxon>Pseudomonadati</taxon>
        <taxon>Bacteroidota</taxon>
        <taxon>Bacteroidia</taxon>
        <taxon>Bacteroidales</taxon>
        <taxon>Balneicellaceae</taxon>
        <taxon>Balneicella</taxon>
    </lineage>
</organism>
<feature type="transmembrane region" description="Helical" evidence="1">
    <location>
        <begin position="181"/>
        <end position="202"/>
    </location>
</feature>
<gene>
    <name evidence="2" type="ORF">C7377_1537</name>
</gene>
<evidence type="ECO:0000313" key="2">
    <source>
        <dbReference type="EMBL" id="PVX49899.1"/>
    </source>
</evidence>
<keyword evidence="1" id="KW-0472">Membrane</keyword>
<sequence length="212" mass="23527">MLELLFTGLYIGSIHIFTSPDHLAALIPLSLMDSKKSWRVGLLWGFGHLIGLLLLGILLYYFKSLINIDAFSHYSLLYIGILLILIGIWVVVKSGRIKLKPSPKTHKHLSRISIGTGVVHGFAGFSHIYSLAPTISMNDTDFFSYFGGFAFGSIASVVLFTYLLCFIPTRITSKEQLYQKICKWSGIVSIALGVLIVIFFLSGTHDALGHHH</sequence>
<reference evidence="2 3" key="1">
    <citation type="submission" date="2018-05" db="EMBL/GenBank/DDBJ databases">
        <title>Genomic Encyclopedia of Type Strains, Phase IV (KMG-IV): sequencing the most valuable type-strain genomes for metagenomic binning, comparative biology and taxonomic classification.</title>
        <authorList>
            <person name="Goeker M."/>
        </authorList>
    </citation>
    <scope>NUCLEOTIDE SEQUENCE [LARGE SCALE GENOMIC DNA]</scope>
    <source>
        <strain evidence="2 3">DSM 28579</strain>
    </source>
</reference>
<dbReference type="RefSeq" id="WP_116496758.1">
    <property type="nucleotide sequence ID" value="NZ_QENZ01000005.1"/>
</dbReference>
<dbReference type="Proteomes" id="UP000251835">
    <property type="component" value="Unassembled WGS sequence"/>
</dbReference>
<dbReference type="AlphaFoldDB" id="A0A7L4UMY9"/>
<dbReference type="PANTHER" id="PTHR33876:SF4">
    <property type="entry name" value="CHLOROPLAST PROTEIN FOR GROWTH AND FERTILITY 2"/>
    <property type="match status" value="1"/>
</dbReference>
<feature type="transmembrane region" description="Helical" evidence="1">
    <location>
        <begin position="41"/>
        <end position="62"/>
    </location>
</feature>
<keyword evidence="1" id="KW-0812">Transmembrane</keyword>
<dbReference type="InterPro" id="IPR052776">
    <property type="entry name" value="Chloro_ReproSupport/MetalTrans"/>
</dbReference>
<feature type="transmembrane region" description="Helical" evidence="1">
    <location>
        <begin position="74"/>
        <end position="92"/>
    </location>
</feature>